<evidence type="ECO:0000256" key="8">
    <source>
        <dbReference type="ARBA" id="ARBA00033335"/>
    </source>
</evidence>
<dbReference type="InterPro" id="IPR017853">
    <property type="entry name" value="GH"/>
</dbReference>
<evidence type="ECO:0000256" key="3">
    <source>
        <dbReference type="ARBA" id="ARBA00012780"/>
    </source>
</evidence>
<dbReference type="EC" id="3.2.1.39" evidence="3"/>
<dbReference type="GeneID" id="111009439"/>
<comment type="similarity">
    <text evidence="2 10">Belongs to the glycosyl hydrolase 17 family.</text>
</comment>
<evidence type="ECO:0000256" key="6">
    <source>
        <dbReference type="ARBA" id="ARBA00023157"/>
    </source>
</evidence>
<dbReference type="SUPFAM" id="SSF51445">
    <property type="entry name" value="(Trans)glycosidases"/>
    <property type="match status" value="1"/>
</dbReference>
<keyword evidence="5 11" id="KW-0378">Hydrolase</keyword>
<dbReference type="InterPro" id="IPR012946">
    <property type="entry name" value="X8"/>
</dbReference>
<evidence type="ECO:0000256" key="10">
    <source>
        <dbReference type="RuleBase" id="RU004335"/>
    </source>
</evidence>
<feature type="domain" description="X8" evidence="12">
    <location>
        <begin position="327"/>
        <end position="412"/>
    </location>
</feature>
<dbReference type="PANTHER" id="PTHR32227">
    <property type="entry name" value="GLUCAN ENDO-1,3-BETA-GLUCOSIDASE BG1-RELATED-RELATED"/>
    <property type="match status" value="1"/>
</dbReference>
<dbReference type="KEGG" id="mcha:111009439"/>
<dbReference type="InterPro" id="IPR000490">
    <property type="entry name" value="Glyco_hydro_17"/>
</dbReference>
<sequence length="417" mass="46242">MIKSMKAGRVKLYDANPQFLKLLSGTKLQVSIMIPNDQISDIAANQTRADEWILDNVVAFYPDTMIRFILVGNEVLSYDDRRVWHQLVPAMRSIWRSLKARNLQIIKVGTPVAMDVLESAFPPSRGTFRSDIRRSVVAPMLEFLNETRSYFFVDAYPYFSWSANPRDINLDFALFEANFEQIDGGTGLAYTNLLDEMLDSLIFAMAKLGYPDIRLVISETGWPTAGDIEQPGANILNAATYNRNLVKKMTAKPTVGTPARPGVVIPTFIFALFDENQKLGPGTERHWGLLSSDGSPNYEIDLTGKKSSVEYNPMPVVENNVPFKGTLWCVAARGVNLMELGAAITTVCGGGNGTCEALSPGKECYEPVSVYWHASYAFSSFWSKFRSQGASCYFNGLAEQTTIDPSNGSCKFPSVTF</sequence>
<organism evidence="13 14">
    <name type="scientific">Momordica charantia</name>
    <name type="common">Bitter gourd</name>
    <name type="synonym">Balsam pear</name>
    <dbReference type="NCBI Taxonomy" id="3673"/>
    <lineage>
        <taxon>Eukaryota</taxon>
        <taxon>Viridiplantae</taxon>
        <taxon>Streptophyta</taxon>
        <taxon>Embryophyta</taxon>
        <taxon>Tracheophyta</taxon>
        <taxon>Spermatophyta</taxon>
        <taxon>Magnoliopsida</taxon>
        <taxon>eudicotyledons</taxon>
        <taxon>Gunneridae</taxon>
        <taxon>Pentapetalae</taxon>
        <taxon>rosids</taxon>
        <taxon>fabids</taxon>
        <taxon>Cucurbitales</taxon>
        <taxon>Cucurbitaceae</taxon>
        <taxon>Momordiceae</taxon>
        <taxon>Momordica</taxon>
    </lineage>
</organism>
<gene>
    <name evidence="14" type="primary">LOC111009439</name>
</gene>
<dbReference type="InterPro" id="IPR044965">
    <property type="entry name" value="Glyco_hydro_17_plant"/>
</dbReference>
<keyword evidence="6" id="KW-1015">Disulfide bond</keyword>
<evidence type="ECO:0000313" key="14">
    <source>
        <dbReference type="RefSeq" id="XP_022138211.1"/>
    </source>
</evidence>
<evidence type="ECO:0000256" key="4">
    <source>
        <dbReference type="ARBA" id="ARBA00022729"/>
    </source>
</evidence>
<comment type="catalytic activity">
    <reaction evidence="1">
        <text>Hydrolysis of (1-&gt;3)-beta-D-glucosidic linkages in (1-&gt;3)-beta-D-glucans.</text>
        <dbReference type="EC" id="3.2.1.39"/>
    </reaction>
</comment>
<evidence type="ECO:0000256" key="1">
    <source>
        <dbReference type="ARBA" id="ARBA00000382"/>
    </source>
</evidence>
<accession>A0A6J1C925</accession>
<keyword evidence="4" id="KW-0732">Signal</keyword>
<dbReference type="Pfam" id="PF07983">
    <property type="entry name" value="X8"/>
    <property type="match status" value="1"/>
</dbReference>
<dbReference type="FunFam" id="3.20.20.80:FF:000005">
    <property type="entry name" value="Glucan endo-1,3-beta-glucosidase 14"/>
    <property type="match status" value="1"/>
</dbReference>
<evidence type="ECO:0000256" key="7">
    <source>
        <dbReference type="ARBA" id="ARBA00023295"/>
    </source>
</evidence>
<keyword evidence="7 11" id="KW-0326">Glycosidase</keyword>
<dbReference type="RefSeq" id="XP_022138211.1">
    <property type="nucleotide sequence ID" value="XM_022282519.1"/>
</dbReference>
<evidence type="ECO:0000256" key="5">
    <source>
        <dbReference type="ARBA" id="ARBA00022801"/>
    </source>
</evidence>
<dbReference type="Gene3D" id="3.20.20.80">
    <property type="entry name" value="Glycosidases"/>
    <property type="match status" value="1"/>
</dbReference>
<dbReference type="PROSITE" id="PS00587">
    <property type="entry name" value="GLYCOSYL_HYDROL_F17"/>
    <property type="match status" value="1"/>
</dbReference>
<proteinExistence type="inferred from homology"/>
<dbReference type="GO" id="GO:0042973">
    <property type="term" value="F:glucan endo-1,3-beta-D-glucosidase activity"/>
    <property type="evidence" value="ECO:0007669"/>
    <property type="project" value="UniProtKB-EC"/>
</dbReference>
<protein>
    <recommendedName>
        <fullName evidence="3">glucan endo-1,3-beta-D-glucosidase</fullName>
        <ecNumber evidence="3">3.2.1.39</ecNumber>
    </recommendedName>
    <alternativeName>
        <fullName evidence="8">(1-&gt;3)-beta-glucan endohydrolase</fullName>
    </alternativeName>
    <alternativeName>
        <fullName evidence="9">Beta-1,3-endoglucanase</fullName>
    </alternativeName>
</protein>
<evidence type="ECO:0000256" key="9">
    <source>
        <dbReference type="ARBA" id="ARBA00033417"/>
    </source>
</evidence>
<dbReference type="Pfam" id="PF00332">
    <property type="entry name" value="Glyco_hydro_17"/>
    <property type="match status" value="1"/>
</dbReference>
<evidence type="ECO:0000313" key="13">
    <source>
        <dbReference type="Proteomes" id="UP000504603"/>
    </source>
</evidence>
<name>A0A6J1C925_MOMCH</name>
<reference evidence="14" key="1">
    <citation type="submission" date="2025-08" db="UniProtKB">
        <authorList>
            <consortium name="RefSeq"/>
        </authorList>
    </citation>
    <scope>IDENTIFICATION</scope>
    <source>
        <strain evidence="14">OHB3-1</strain>
    </source>
</reference>
<dbReference type="Gene3D" id="1.20.58.1040">
    <property type="match status" value="1"/>
</dbReference>
<evidence type="ECO:0000259" key="12">
    <source>
        <dbReference type="SMART" id="SM00768"/>
    </source>
</evidence>
<evidence type="ECO:0000256" key="2">
    <source>
        <dbReference type="ARBA" id="ARBA00008773"/>
    </source>
</evidence>
<keyword evidence="13" id="KW-1185">Reference proteome</keyword>
<dbReference type="AlphaFoldDB" id="A0A6J1C925"/>
<dbReference type="SMART" id="SM00768">
    <property type="entry name" value="X8"/>
    <property type="match status" value="1"/>
</dbReference>
<evidence type="ECO:0000256" key="11">
    <source>
        <dbReference type="RuleBase" id="RU004336"/>
    </source>
</evidence>
<dbReference type="Proteomes" id="UP000504603">
    <property type="component" value="Unplaced"/>
</dbReference>
<dbReference type="GO" id="GO:0005975">
    <property type="term" value="P:carbohydrate metabolic process"/>
    <property type="evidence" value="ECO:0007669"/>
    <property type="project" value="InterPro"/>
</dbReference>
<dbReference type="OrthoDB" id="941679at2759"/>